<sequence>MSGLHSHGTGPYEALQRGRKAVDRLAADLAASGGTLREVTATQVLLAGASPRVLFEEFTSAEEAKTGADWMWWWVDRDGTCFGLLTQAKILKVSGRRWTVDFGYTTRGHSRSQITKLIAAAEPYSVPAAYVLYCGDREYRRTLECSRSHDGVLCRDRERVGVSVACALLAYRAQSGVEVFHDAVPVEDIASPVEGLDEPVRPVKELNEELAMFLRQPQRGARRVAKELLRPLERVRRGVFSSAKTLEHVASTADALLRDVPAHHGYFSVPYLDHVLRGLRTRVPDYVRDIMAGRTPPAGVTDRLGGIVVIADADALG</sequence>
<dbReference type="Proteomes" id="UP001500016">
    <property type="component" value="Unassembled WGS sequence"/>
</dbReference>
<name>A0ABN2VJQ0_9ACTN</name>
<gene>
    <name evidence="1" type="ORF">GCM10009801_08670</name>
</gene>
<accession>A0ABN2VJQ0</accession>
<dbReference type="EMBL" id="BAAAPE010000001">
    <property type="protein sequence ID" value="GAA2064214.1"/>
    <property type="molecule type" value="Genomic_DNA"/>
</dbReference>
<keyword evidence="2" id="KW-1185">Reference proteome</keyword>
<evidence type="ECO:0008006" key="3">
    <source>
        <dbReference type="Google" id="ProtNLM"/>
    </source>
</evidence>
<evidence type="ECO:0000313" key="2">
    <source>
        <dbReference type="Proteomes" id="UP001500016"/>
    </source>
</evidence>
<reference evidence="1 2" key="1">
    <citation type="journal article" date="2019" name="Int. J. Syst. Evol. Microbiol.">
        <title>The Global Catalogue of Microorganisms (GCM) 10K type strain sequencing project: providing services to taxonomists for standard genome sequencing and annotation.</title>
        <authorList>
            <consortium name="The Broad Institute Genomics Platform"/>
            <consortium name="The Broad Institute Genome Sequencing Center for Infectious Disease"/>
            <person name="Wu L."/>
            <person name="Ma J."/>
        </authorList>
    </citation>
    <scope>NUCLEOTIDE SEQUENCE [LARGE SCALE GENOMIC DNA]</scope>
    <source>
        <strain evidence="1 2">JCM 15478</strain>
    </source>
</reference>
<proteinExistence type="predicted"/>
<evidence type="ECO:0000313" key="1">
    <source>
        <dbReference type="EMBL" id="GAA2064214.1"/>
    </source>
</evidence>
<comment type="caution">
    <text evidence="1">The sequence shown here is derived from an EMBL/GenBank/DDBJ whole genome shotgun (WGS) entry which is preliminary data.</text>
</comment>
<organism evidence="1 2">
    <name type="scientific">Streptomyces albiaxialis</name>
    <dbReference type="NCBI Taxonomy" id="329523"/>
    <lineage>
        <taxon>Bacteria</taxon>
        <taxon>Bacillati</taxon>
        <taxon>Actinomycetota</taxon>
        <taxon>Actinomycetes</taxon>
        <taxon>Kitasatosporales</taxon>
        <taxon>Streptomycetaceae</taxon>
        <taxon>Streptomyces</taxon>
    </lineage>
</organism>
<protein>
    <recommendedName>
        <fullName evidence="3">BioF2-like acetyltransferase domain-containing protein</fullName>
    </recommendedName>
</protein>
<dbReference type="RefSeq" id="WP_344524062.1">
    <property type="nucleotide sequence ID" value="NZ_BAAAPE010000001.1"/>
</dbReference>